<reference evidence="1 2" key="1">
    <citation type="submission" date="2024-01" db="EMBL/GenBank/DDBJ databases">
        <title>The genomes of 5 underutilized Papilionoideae crops provide insights into root nodulation and disease resistance.</title>
        <authorList>
            <person name="Yuan L."/>
        </authorList>
    </citation>
    <scope>NUCLEOTIDE SEQUENCE [LARGE SCALE GENOMIC DNA]</scope>
    <source>
        <strain evidence="1">LY-2023</strain>
        <tissue evidence="1">Leaf</tissue>
    </source>
</reference>
<dbReference type="EMBL" id="JAYKXN010000004">
    <property type="protein sequence ID" value="KAK7293933.1"/>
    <property type="molecule type" value="Genomic_DNA"/>
</dbReference>
<proteinExistence type="predicted"/>
<keyword evidence="2" id="KW-1185">Reference proteome</keyword>
<accession>A0AAN9J845</accession>
<comment type="caution">
    <text evidence="1">The sequence shown here is derived from an EMBL/GenBank/DDBJ whole genome shotgun (WGS) entry which is preliminary data.</text>
</comment>
<evidence type="ECO:0000313" key="1">
    <source>
        <dbReference type="EMBL" id="KAK7293933.1"/>
    </source>
</evidence>
<organism evidence="1 2">
    <name type="scientific">Clitoria ternatea</name>
    <name type="common">Butterfly pea</name>
    <dbReference type="NCBI Taxonomy" id="43366"/>
    <lineage>
        <taxon>Eukaryota</taxon>
        <taxon>Viridiplantae</taxon>
        <taxon>Streptophyta</taxon>
        <taxon>Embryophyta</taxon>
        <taxon>Tracheophyta</taxon>
        <taxon>Spermatophyta</taxon>
        <taxon>Magnoliopsida</taxon>
        <taxon>eudicotyledons</taxon>
        <taxon>Gunneridae</taxon>
        <taxon>Pentapetalae</taxon>
        <taxon>rosids</taxon>
        <taxon>fabids</taxon>
        <taxon>Fabales</taxon>
        <taxon>Fabaceae</taxon>
        <taxon>Papilionoideae</taxon>
        <taxon>50 kb inversion clade</taxon>
        <taxon>NPAAA clade</taxon>
        <taxon>indigoferoid/millettioid clade</taxon>
        <taxon>Phaseoleae</taxon>
        <taxon>Clitoria</taxon>
    </lineage>
</organism>
<name>A0AAN9J845_CLITE</name>
<dbReference type="Proteomes" id="UP001359559">
    <property type="component" value="Unassembled WGS sequence"/>
</dbReference>
<evidence type="ECO:0000313" key="2">
    <source>
        <dbReference type="Proteomes" id="UP001359559"/>
    </source>
</evidence>
<dbReference type="AlphaFoldDB" id="A0AAN9J845"/>
<protein>
    <submittedName>
        <fullName evidence="1">Uncharacterized protein</fullName>
    </submittedName>
</protein>
<sequence>MYLNQEFQSNNIPKSSKNSQILANLFEQLAPLGIVHFVLWKSSLRHPSTPFHTANSKSSICPYYTTKFHTYPFLSQEHFGHSGSCLTPLSDFKYGVVSYAARDTLPLKREKKHWFSEAAIAEEF</sequence>
<gene>
    <name evidence="1" type="ORF">RJT34_16813</name>
</gene>